<name>A0A0R2BBM2_SECCO</name>
<proteinExistence type="predicted"/>
<dbReference type="EMBL" id="AYYR01000033">
    <property type="protein sequence ID" value="KRM76197.1"/>
    <property type="molecule type" value="Genomic_DNA"/>
</dbReference>
<accession>A0A0R2BBM2</accession>
<reference evidence="1 2" key="1">
    <citation type="journal article" date="2015" name="Genome Announc.">
        <title>Expanding the biotechnology potential of lactobacilli through comparative genomics of 213 strains and associated genera.</title>
        <authorList>
            <person name="Sun Z."/>
            <person name="Harris H.M."/>
            <person name="McCann A."/>
            <person name="Guo C."/>
            <person name="Argimon S."/>
            <person name="Zhang W."/>
            <person name="Yang X."/>
            <person name="Jeffery I.B."/>
            <person name="Cooney J.C."/>
            <person name="Kagawa T.F."/>
            <person name="Liu W."/>
            <person name="Song Y."/>
            <person name="Salvetti E."/>
            <person name="Wrobel A."/>
            <person name="Rasinkangas P."/>
            <person name="Parkhill J."/>
            <person name="Rea M.C."/>
            <person name="O'Sullivan O."/>
            <person name="Ritari J."/>
            <person name="Douillard F.P."/>
            <person name="Paul Ross R."/>
            <person name="Yang R."/>
            <person name="Briner A.E."/>
            <person name="Felis G.E."/>
            <person name="de Vos W.M."/>
            <person name="Barrangou R."/>
            <person name="Klaenhammer T.R."/>
            <person name="Caufield P.W."/>
            <person name="Cui Y."/>
            <person name="Zhang H."/>
            <person name="O'Toole P.W."/>
        </authorList>
    </citation>
    <scope>NUCLEOTIDE SEQUENCE [LARGE SCALE GENOMIC DNA]</scope>
    <source>
        <strain evidence="1 2">DSM 20515</strain>
    </source>
</reference>
<protein>
    <submittedName>
        <fullName evidence="1">Uncharacterized protein</fullName>
    </submittedName>
</protein>
<gene>
    <name evidence="1" type="ORF">FC82_GL001778</name>
</gene>
<evidence type="ECO:0000313" key="2">
    <source>
        <dbReference type="Proteomes" id="UP000051845"/>
    </source>
</evidence>
<organism evidence="1 2">
    <name type="scientific">Secundilactobacillus collinoides DSM 20515 = JCM 1123</name>
    <dbReference type="NCBI Taxonomy" id="1423733"/>
    <lineage>
        <taxon>Bacteria</taxon>
        <taxon>Bacillati</taxon>
        <taxon>Bacillota</taxon>
        <taxon>Bacilli</taxon>
        <taxon>Lactobacillales</taxon>
        <taxon>Lactobacillaceae</taxon>
        <taxon>Secundilactobacillus</taxon>
    </lineage>
</organism>
<dbReference type="PATRIC" id="fig|1423733.4.peg.1868"/>
<sequence length="101" mass="11558">MKRFLLTTLITAGGSLALHLYNKRQSPAAFVSETVTTVKTKYADYQDWRKKASAVSDRLNHLNAEMAKAQPVLDSIQDDVQQFQFKIQPRLDKINETLDKF</sequence>
<dbReference type="STRING" id="33960.TY91_01260"/>
<dbReference type="Proteomes" id="UP000051845">
    <property type="component" value="Unassembled WGS sequence"/>
</dbReference>
<comment type="caution">
    <text evidence="1">The sequence shown here is derived from an EMBL/GenBank/DDBJ whole genome shotgun (WGS) entry which is preliminary data.</text>
</comment>
<dbReference type="RefSeq" id="WP_054762621.1">
    <property type="nucleotide sequence ID" value="NZ_AYYR01000033.1"/>
</dbReference>
<dbReference type="AlphaFoldDB" id="A0A0R2BBM2"/>
<evidence type="ECO:0000313" key="1">
    <source>
        <dbReference type="EMBL" id="KRM76197.1"/>
    </source>
</evidence>